<name>A0A1M6B3J3_9FLAO</name>
<sequence length="231" mass="26219">MKSPFLLRIIGLSLLIGLNSCNNNKLIQRAITPQELSTWKTLDKGKTTVIGDELIMEEIEGSDGFFLISPESYIGDLQLNYKIKALSDSSVLIVLFSASDNGASEKLTLPPPETKGSEFWTWRTHLEHYNLTFNNRSHGNKPFFFKNESPNKRGFYQNTKENIVEVGKWYTIEIGKVGNRLWFKLDGNIIFEQEDCKPFPNGHLMFRISGTTGEQVIFAKAAIKDLVISHE</sequence>
<keyword evidence="2" id="KW-1185">Reference proteome</keyword>
<evidence type="ECO:0000313" key="1">
    <source>
        <dbReference type="EMBL" id="SHI43314.1"/>
    </source>
</evidence>
<dbReference type="Gene3D" id="2.60.120.200">
    <property type="match status" value="1"/>
</dbReference>
<reference evidence="2" key="1">
    <citation type="submission" date="2016-11" db="EMBL/GenBank/DDBJ databases">
        <authorList>
            <person name="Varghese N."/>
            <person name="Submissions S."/>
        </authorList>
    </citation>
    <scope>NUCLEOTIDE SEQUENCE [LARGE SCALE GENOMIC DNA]</scope>
    <source>
        <strain evidence="2">DSM 22623</strain>
    </source>
</reference>
<protein>
    <recommendedName>
        <fullName evidence="3">3-keto-disaccharide hydrolase domain-containing protein</fullName>
    </recommendedName>
</protein>
<dbReference type="STRING" id="570521.SAMN04488508_101611"/>
<evidence type="ECO:0000313" key="2">
    <source>
        <dbReference type="Proteomes" id="UP000184432"/>
    </source>
</evidence>
<gene>
    <name evidence="1" type="ORF">SAMN04488508_101611</name>
</gene>
<dbReference type="EMBL" id="FQYP01000001">
    <property type="protein sequence ID" value="SHI43314.1"/>
    <property type="molecule type" value="Genomic_DNA"/>
</dbReference>
<organism evidence="1 2">
    <name type="scientific">Aquimarina spongiae</name>
    <dbReference type="NCBI Taxonomy" id="570521"/>
    <lineage>
        <taxon>Bacteria</taxon>
        <taxon>Pseudomonadati</taxon>
        <taxon>Bacteroidota</taxon>
        <taxon>Flavobacteriia</taxon>
        <taxon>Flavobacteriales</taxon>
        <taxon>Flavobacteriaceae</taxon>
        <taxon>Aquimarina</taxon>
    </lineage>
</organism>
<dbReference type="RefSeq" id="WP_073313750.1">
    <property type="nucleotide sequence ID" value="NZ_FQYP01000001.1"/>
</dbReference>
<accession>A0A1M6B3J3</accession>
<evidence type="ECO:0008006" key="3">
    <source>
        <dbReference type="Google" id="ProtNLM"/>
    </source>
</evidence>
<dbReference type="AlphaFoldDB" id="A0A1M6B3J3"/>
<dbReference type="Proteomes" id="UP000184432">
    <property type="component" value="Unassembled WGS sequence"/>
</dbReference>
<proteinExistence type="predicted"/>
<dbReference type="OrthoDB" id="1160123at2"/>